<comment type="caution">
    <text evidence="1">The sequence shown here is derived from an EMBL/GenBank/DDBJ whole genome shotgun (WGS) entry which is preliminary data.</text>
</comment>
<keyword evidence="2" id="KW-1185">Reference proteome</keyword>
<organism evidence="1 2">
    <name type="scientific">Dryococelus australis</name>
    <dbReference type="NCBI Taxonomy" id="614101"/>
    <lineage>
        <taxon>Eukaryota</taxon>
        <taxon>Metazoa</taxon>
        <taxon>Ecdysozoa</taxon>
        <taxon>Arthropoda</taxon>
        <taxon>Hexapoda</taxon>
        <taxon>Insecta</taxon>
        <taxon>Pterygota</taxon>
        <taxon>Neoptera</taxon>
        <taxon>Polyneoptera</taxon>
        <taxon>Phasmatodea</taxon>
        <taxon>Verophasmatodea</taxon>
        <taxon>Anareolatae</taxon>
        <taxon>Phasmatidae</taxon>
        <taxon>Eurycanthinae</taxon>
        <taxon>Dryococelus</taxon>
    </lineage>
</organism>
<sequence length="167" mass="19253">MMGKILSSLPGRFRHFLTAWESTPKRDRTLTYLTARLLAEEEKRHTSSTHDNVAFKTGPHCPELQEKKLGYKICKKDNHTEHNCYFRDRNNKSTTSNWDKVAFLTESMGGNPEGSWVLDLGCTYHMINNSYSLTNVTGIVPETITSKKNENMCAELKWDIEYQECVL</sequence>
<dbReference type="Proteomes" id="UP001159363">
    <property type="component" value="Chromosome 9"/>
</dbReference>
<dbReference type="EMBL" id="JARBHB010000010">
    <property type="protein sequence ID" value="KAJ8874518.1"/>
    <property type="molecule type" value="Genomic_DNA"/>
</dbReference>
<proteinExistence type="predicted"/>
<evidence type="ECO:0000313" key="2">
    <source>
        <dbReference type="Proteomes" id="UP001159363"/>
    </source>
</evidence>
<evidence type="ECO:0000313" key="1">
    <source>
        <dbReference type="EMBL" id="KAJ8874518.1"/>
    </source>
</evidence>
<name>A0ABQ9GR70_9NEOP</name>
<reference evidence="1 2" key="1">
    <citation type="submission" date="2023-02" db="EMBL/GenBank/DDBJ databases">
        <title>LHISI_Scaffold_Assembly.</title>
        <authorList>
            <person name="Stuart O.P."/>
            <person name="Cleave R."/>
            <person name="Magrath M.J.L."/>
            <person name="Mikheyev A.S."/>
        </authorList>
    </citation>
    <scope>NUCLEOTIDE SEQUENCE [LARGE SCALE GENOMIC DNA]</scope>
    <source>
        <strain evidence="1">Daus_M_001</strain>
        <tissue evidence="1">Leg muscle</tissue>
    </source>
</reference>
<protein>
    <submittedName>
        <fullName evidence="1">Uncharacterized protein</fullName>
    </submittedName>
</protein>
<accession>A0ABQ9GR70</accession>
<gene>
    <name evidence="1" type="ORF">PR048_025378</name>
</gene>